<reference evidence="4 5" key="1">
    <citation type="journal article" date="2024" name="IMA Fungus">
        <title>IMA Genome - F19 : A genome assembly and annotation guide to empower mycologists, including annotated draft genome sequences of Ceratocystis pirilliformis, Diaporthe australafricana, Fusarium ophioides, Paecilomyces lecythidis, and Sporothrix stenoceras.</title>
        <authorList>
            <person name="Aylward J."/>
            <person name="Wilson A.M."/>
            <person name="Visagie C.M."/>
            <person name="Spraker J."/>
            <person name="Barnes I."/>
            <person name="Buitendag C."/>
            <person name="Ceriani C."/>
            <person name="Del Mar Angel L."/>
            <person name="du Plessis D."/>
            <person name="Fuchs T."/>
            <person name="Gasser K."/>
            <person name="Kramer D."/>
            <person name="Li W."/>
            <person name="Munsamy K."/>
            <person name="Piso A."/>
            <person name="Price J.L."/>
            <person name="Sonnekus B."/>
            <person name="Thomas C."/>
            <person name="van der Nest A."/>
            <person name="van Dijk A."/>
            <person name="van Heerden A."/>
            <person name="van Vuuren N."/>
            <person name="Yilmaz N."/>
            <person name="Duong T.A."/>
            <person name="van der Merwe N.A."/>
            <person name="Wingfield M.J."/>
            <person name="Wingfield B.D."/>
        </authorList>
    </citation>
    <scope>NUCLEOTIDE SEQUENCE [LARGE SCALE GENOMIC DNA]</scope>
    <source>
        <strain evidence="4 5">CMW 5346</strain>
    </source>
</reference>
<evidence type="ECO:0000256" key="1">
    <source>
        <dbReference type="ARBA" id="ARBA00004123"/>
    </source>
</evidence>
<keyword evidence="5" id="KW-1185">Reference proteome</keyword>
<evidence type="ECO:0000256" key="2">
    <source>
        <dbReference type="ARBA" id="ARBA00023242"/>
    </source>
</evidence>
<dbReference type="EMBL" id="JAWCUI010000036">
    <property type="protein sequence ID" value="KAL1893761.1"/>
    <property type="molecule type" value="Genomic_DNA"/>
</dbReference>
<accession>A0ABR3YZH8</accession>
<feature type="compositionally biased region" description="Low complexity" evidence="3">
    <location>
        <begin position="327"/>
        <end position="336"/>
    </location>
</feature>
<proteinExistence type="predicted"/>
<evidence type="ECO:0000313" key="5">
    <source>
        <dbReference type="Proteomes" id="UP001583186"/>
    </source>
</evidence>
<name>A0ABR3YZH8_9PEZI</name>
<evidence type="ECO:0008006" key="6">
    <source>
        <dbReference type="Google" id="ProtNLM"/>
    </source>
</evidence>
<organism evidence="4 5">
    <name type="scientific">Sporothrix stenoceras</name>
    <dbReference type="NCBI Taxonomy" id="5173"/>
    <lineage>
        <taxon>Eukaryota</taxon>
        <taxon>Fungi</taxon>
        <taxon>Dikarya</taxon>
        <taxon>Ascomycota</taxon>
        <taxon>Pezizomycotina</taxon>
        <taxon>Sordariomycetes</taxon>
        <taxon>Sordariomycetidae</taxon>
        <taxon>Ophiostomatales</taxon>
        <taxon>Ophiostomataceae</taxon>
        <taxon>Sporothrix</taxon>
    </lineage>
</organism>
<feature type="compositionally biased region" description="Polar residues" evidence="3">
    <location>
        <begin position="339"/>
        <end position="355"/>
    </location>
</feature>
<comment type="subcellular location">
    <subcellularLocation>
        <location evidence="1">Nucleus</location>
    </subcellularLocation>
</comment>
<feature type="compositionally biased region" description="Low complexity" evidence="3">
    <location>
        <begin position="66"/>
        <end position="75"/>
    </location>
</feature>
<feature type="compositionally biased region" description="Acidic residues" evidence="3">
    <location>
        <begin position="356"/>
        <end position="370"/>
    </location>
</feature>
<sequence length="403" mass="43036">MAYQLLDPREEEELFKARLLNVEEKPFKRITKRLALLNRVVASAGVQEQTPPPEAEGEREGEAANRESAPPVPSVAVVDKEKNLAEIAQLREDITLDFAAFDSSIARLQFLAAANARERTRYADHRLTIEDTCRSVRDDTLVGLRSQLETARATLKQRQAFDALADKITSSKTLWPRPEQQATIDKLEDECRQLQRESEAYAVTWSERKQQFARIMDESMRLRRQIRDEKEEVERREGMDEEEEGAAGGASGPAGIAGARGTTPAPGTAAAAANMSAAPSAGDTPASAAGGATLNVPEVTTNGASSPRSPAAVDADDNSQALHPDSAAAATNGDAATPLPSTSVAATPEPTSTQNEDGDDVDMVEVDEEERLAAAAAAAQDDGGATPLTVAETPASTEKMDTT</sequence>
<gene>
    <name evidence="4" type="ORF">Sste5346_006264</name>
</gene>
<dbReference type="InterPro" id="IPR008501">
    <property type="entry name" value="THOC7/Mft1"/>
</dbReference>
<feature type="region of interest" description="Disordered" evidence="3">
    <location>
        <begin position="43"/>
        <end position="75"/>
    </location>
</feature>
<comment type="caution">
    <text evidence="4">The sequence shown here is derived from an EMBL/GenBank/DDBJ whole genome shotgun (WGS) entry which is preliminary data.</text>
</comment>
<dbReference type="Proteomes" id="UP001583186">
    <property type="component" value="Unassembled WGS sequence"/>
</dbReference>
<evidence type="ECO:0000256" key="3">
    <source>
        <dbReference type="SAM" id="MobiDB-lite"/>
    </source>
</evidence>
<dbReference type="Pfam" id="PF05615">
    <property type="entry name" value="THOC7"/>
    <property type="match status" value="1"/>
</dbReference>
<keyword evidence="2" id="KW-0539">Nucleus</keyword>
<feature type="compositionally biased region" description="Basic and acidic residues" evidence="3">
    <location>
        <begin position="56"/>
        <end position="65"/>
    </location>
</feature>
<feature type="compositionally biased region" description="Basic and acidic residues" evidence="3">
    <location>
        <begin position="228"/>
        <end position="238"/>
    </location>
</feature>
<feature type="compositionally biased region" description="Low complexity" evidence="3">
    <location>
        <begin position="253"/>
        <end position="282"/>
    </location>
</feature>
<feature type="region of interest" description="Disordered" evidence="3">
    <location>
        <begin position="228"/>
        <end position="403"/>
    </location>
</feature>
<evidence type="ECO:0000313" key="4">
    <source>
        <dbReference type="EMBL" id="KAL1893761.1"/>
    </source>
</evidence>
<feature type="compositionally biased region" description="Polar residues" evidence="3">
    <location>
        <begin position="298"/>
        <end position="308"/>
    </location>
</feature>
<protein>
    <recommendedName>
        <fullName evidence="6">Tho complex subunit 7</fullName>
    </recommendedName>
</protein>